<dbReference type="Pfam" id="PF01547">
    <property type="entry name" value="SBP_bac_1"/>
    <property type="match status" value="1"/>
</dbReference>
<gene>
    <name evidence="2" type="ORF">DFP97_11643</name>
</gene>
<sequence>MKARNIKAACLIMFGVLFAATGCSNSLDSDSSISPDASSSKELTPMTITLAFGDLNTLWDDMQSEVGKLITEKTGISIKAQFPININDTDMFELMVASNEYPDMVWAKVSVGKLKDAGALIDLTPLIEAHAPNIKKVYGEYMKRLRWSNDDHGIYVLPTAPVNQTYFKAGSGFSLQHAVLKELNYPQIKTVQDYENALKAYYDKHKTTADGQPIIPLSLNGGEWQFLISVTNPAVATTGAQDEGEFYIDPDTYEAKLHYLRPEEKEYFRWLNHMHDIGLLETESFVQKYDQYKAKITSGRVLGLIDMDWDFAGEVAVLRKKGKFDQTYANFPVTLNETYKRHDFQSYGYLAGIGISITKSAKDPVRIIKFLDFLASDEGQVLLNWGIEGKHYKVENGKRVIPEDILNRKVNDNWNFRKTTGIDMYRFGPSYGDGVKDSTGNYYTTVFPEQIDKEYTQADRKTLAAYNIKSYKDLWPSEEEFPVKPWGAAWNINMETGSEANVIFQKCQDIMKRRVTQAIVAEPEQFDAIWDDFMKELEKAGVEKLNEEFTKLVKDRVKLWNE</sequence>
<accession>A0A368VLA8</accession>
<dbReference type="InterPro" id="IPR050490">
    <property type="entry name" value="Bact_solute-bd_prot1"/>
</dbReference>
<dbReference type="PANTHER" id="PTHR43649">
    <property type="entry name" value="ARABINOSE-BINDING PROTEIN-RELATED"/>
    <property type="match status" value="1"/>
</dbReference>
<dbReference type="PANTHER" id="PTHR43649:SF12">
    <property type="entry name" value="DIACETYLCHITOBIOSE BINDING PROTEIN DASA"/>
    <property type="match status" value="1"/>
</dbReference>
<proteinExistence type="predicted"/>
<feature type="signal peptide" evidence="1">
    <location>
        <begin position="1"/>
        <end position="19"/>
    </location>
</feature>
<name>A0A368VLA8_9BACL</name>
<dbReference type="Gene3D" id="3.40.190.10">
    <property type="entry name" value="Periplasmic binding protein-like II"/>
    <property type="match status" value="2"/>
</dbReference>
<dbReference type="PROSITE" id="PS51257">
    <property type="entry name" value="PROKAR_LIPOPROTEIN"/>
    <property type="match status" value="1"/>
</dbReference>
<feature type="chain" id="PRO_5017008658" evidence="1">
    <location>
        <begin position="20"/>
        <end position="562"/>
    </location>
</feature>
<evidence type="ECO:0000256" key="1">
    <source>
        <dbReference type="SAM" id="SignalP"/>
    </source>
</evidence>
<evidence type="ECO:0000313" key="3">
    <source>
        <dbReference type="Proteomes" id="UP000252415"/>
    </source>
</evidence>
<dbReference type="InterPro" id="IPR006059">
    <property type="entry name" value="SBP"/>
</dbReference>
<keyword evidence="3" id="KW-1185">Reference proteome</keyword>
<dbReference type="CDD" id="cd13582">
    <property type="entry name" value="PBP2_AlgQ_like_3"/>
    <property type="match status" value="1"/>
</dbReference>
<dbReference type="RefSeq" id="WP_114382645.1">
    <property type="nucleotide sequence ID" value="NZ_QPJD01000016.1"/>
</dbReference>
<comment type="caution">
    <text evidence="2">The sequence shown here is derived from an EMBL/GenBank/DDBJ whole genome shotgun (WGS) entry which is preliminary data.</text>
</comment>
<dbReference type="EMBL" id="QPJD01000016">
    <property type="protein sequence ID" value="RCW42481.1"/>
    <property type="molecule type" value="Genomic_DNA"/>
</dbReference>
<evidence type="ECO:0000313" key="2">
    <source>
        <dbReference type="EMBL" id="RCW42481.1"/>
    </source>
</evidence>
<dbReference type="SUPFAM" id="SSF53850">
    <property type="entry name" value="Periplasmic binding protein-like II"/>
    <property type="match status" value="1"/>
</dbReference>
<protein>
    <submittedName>
        <fullName evidence="2">Putative aldouronate transport system substrate-binding protein</fullName>
    </submittedName>
</protein>
<dbReference type="AlphaFoldDB" id="A0A368VLA8"/>
<dbReference type="Proteomes" id="UP000252415">
    <property type="component" value="Unassembled WGS sequence"/>
</dbReference>
<dbReference type="OrthoDB" id="54751at2"/>
<reference evidence="2 3" key="1">
    <citation type="submission" date="2018-07" db="EMBL/GenBank/DDBJ databases">
        <title>Genomic Encyclopedia of Type Strains, Phase III (KMG-III): the genomes of soil and plant-associated and newly described type strains.</title>
        <authorList>
            <person name="Whitman W."/>
        </authorList>
    </citation>
    <scope>NUCLEOTIDE SEQUENCE [LARGE SCALE GENOMIC DNA]</scope>
    <source>
        <strain evidence="2 3">CECT 7506</strain>
    </source>
</reference>
<organism evidence="2 3">
    <name type="scientific">Paenibacillus prosopidis</name>
    <dbReference type="NCBI Taxonomy" id="630520"/>
    <lineage>
        <taxon>Bacteria</taxon>
        <taxon>Bacillati</taxon>
        <taxon>Bacillota</taxon>
        <taxon>Bacilli</taxon>
        <taxon>Bacillales</taxon>
        <taxon>Paenibacillaceae</taxon>
        <taxon>Paenibacillus</taxon>
    </lineage>
</organism>
<keyword evidence="1" id="KW-0732">Signal</keyword>